<dbReference type="EMBL" id="CAKOFQ010006685">
    <property type="protein sequence ID" value="CAH1959927.1"/>
    <property type="molecule type" value="Genomic_DNA"/>
</dbReference>
<keyword evidence="3" id="KW-1185">Reference proteome</keyword>
<dbReference type="Proteomes" id="UP001152888">
    <property type="component" value="Unassembled WGS sequence"/>
</dbReference>
<protein>
    <submittedName>
        <fullName evidence="2">Uncharacterized protein</fullName>
    </submittedName>
</protein>
<dbReference type="AlphaFoldDB" id="A0A9P0NX01"/>
<evidence type="ECO:0000256" key="1">
    <source>
        <dbReference type="SAM" id="Phobius"/>
    </source>
</evidence>
<name>A0A9P0NX01_ACAOB</name>
<accession>A0A9P0NX01</accession>
<keyword evidence="1" id="KW-1133">Transmembrane helix</keyword>
<comment type="caution">
    <text evidence="2">The sequence shown here is derived from an EMBL/GenBank/DDBJ whole genome shotgun (WGS) entry which is preliminary data.</text>
</comment>
<evidence type="ECO:0000313" key="2">
    <source>
        <dbReference type="EMBL" id="CAH1959927.1"/>
    </source>
</evidence>
<organism evidence="2 3">
    <name type="scientific">Acanthoscelides obtectus</name>
    <name type="common">Bean weevil</name>
    <name type="synonym">Bruchus obtectus</name>
    <dbReference type="NCBI Taxonomy" id="200917"/>
    <lineage>
        <taxon>Eukaryota</taxon>
        <taxon>Metazoa</taxon>
        <taxon>Ecdysozoa</taxon>
        <taxon>Arthropoda</taxon>
        <taxon>Hexapoda</taxon>
        <taxon>Insecta</taxon>
        <taxon>Pterygota</taxon>
        <taxon>Neoptera</taxon>
        <taxon>Endopterygota</taxon>
        <taxon>Coleoptera</taxon>
        <taxon>Polyphaga</taxon>
        <taxon>Cucujiformia</taxon>
        <taxon>Chrysomeloidea</taxon>
        <taxon>Chrysomelidae</taxon>
        <taxon>Bruchinae</taxon>
        <taxon>Bruchini</taxon>
        <taxon>Acanthoscelides</taxon>
    </lineage>
</organism>
<gene>
    <name evidence="2" type="ORF">ACAOBT_LOCUS3455</name>
</gene>
<keyword evidence="1" id="KW-0812">Transmembrane</keyword>
<proteinExistence type="predicted"/>
<reference evidence="2" key="1">
    <citation type="submission" date="2022-03" db="EMBL/GenBank/DDBJ databases">
        <authorList>
            <person name="Sayadi A."/>
        </authorList>
    </citation>
    <scope>NUCLEOTIDE SEQUENCE</scope>
</reference>
<feature type="transmembrane region" description="Helical" evidence="1">
    <location>
        <begin position="36"/>
        <end position="56"/>
    </location>
</feature>
<sequence length="105" mass="11680">MLTLYYVNLTTNINACQTTHHPTDATADHVNSHLGAMARLILDLGCLMTGIVAGVLTGRYSKLVLSQFLTADDFERIDWQKECEEDECDCGSEEECQCTPDDSDF</sequence>
<keyword evidence="1" id="KW-0472">Membrane</keyword>
<dbReference type="OrthoDB" id="6736571at2759"/>
<evidence type="ECO:0000313" key="3">
    <source>
        <dbReference type="Proteomes" id="UP001152888"/>
    </source>
</evidence>